<keyword evidence="2" id="KW-1185">Reference proteome</keyword>
<gene>
    <name evidence="1" type="ORF">llap_3640</name>
</gene>
<dbReference type="AlphaFoldDB" id="A0A2I0UJ39"/>
<dbReference type="EMBL" id="KZ505729">
    <property type="protein sequence ID" value="PKU46071.1"/>
    <property type="molecule type" value="Genomic_DNA"/>
</dbReference>
<keyword evidence="1" id="KW-0675">Receptor</keyword>
<name>A0A2I0UJ39_LIMLA</name>
<reference evidence="2" key="1">
    <citation type="submission" date="2017-11" db="EMBL/GenBank/DDBJ databases">
        <authorList>
            <person name="Lima N.C."/>
            <person name="Parody-Merino A.M."/>
            <person name="Battley P.F."/>
            <person name="Fidler A.E."/>
            <person name="Prosdocimi F."/>
        </authorList>
    </citation>
    <scope>NUCLEOTIDE SEQUENCE [LARGE SCALE GENOMIC DNA]</scope>
</reference>
<evidence type="ECO:0000313" key="1">
    <source>
        <dbReference type="EMBL" id="PKU46071.1"/>
    </source>
</evidence>
<accession>A0A2I0UJ39</accession>
<sequence>MTRRFLNISEDENSTISPKNLCQCPVTLTVEKCFLMFRKNLLCFTLCLLPPVLSLGTTEKSLALSSLFPPIRYFYTWIRSPDPSHLLAKQSQLSQPFLVGEMLQSLHHLCGPLLDSSLQYVHVSLVLRSPKLNTVLQLKLHQLLCEDLVGDTVESLTGVQEEVITNALQGSPGLLMSSSVVPPADIRVVEALRTTACKYELFLYVCRGPDKVKLIESSG</sequence>
<proteinExistence type="predicted"/>
<dbReference type="OrthoDB" id="9401816at2759"/>
<evidence type="ECO:0000313" key="2">
    <source>
        <dbReference type="Proteomes" id="UP000233556"/>
    </source>
</evidence>
<protein>
    <submittedName>
        <fullName evidence="1">Gamma-aminobutyric acid receptor subunit alpha-4 isoform x1</fullName>
    </submittedName>
</protein>
<dbReference type="Proteomes" id="UP000233556">
    <property type="component" value="Unassembled WGS sequence"/>
</dbReference>
<organism evidence="1 2">
    <name type="scientific">Limosa lapponica baueri</name>
    <dbReference type="NCBI Taxonomy" id="1758121"/>
    <lineage>
        <taxon>Eukaryota</taxon>
        <taxon>Metazoa</taxon>
        <taxon>Chordata</taxon>
        <taxon>Craniata</taxon>
        <taxon>Vertebrata</taxon>
        <taxon>Euteleostomi</taxon>
        <taxon>Archelosauria</taxon>
        <taxon>Archosauria</taxon>
        <taxon>Dinosauria</taxon>
        <taxon>Saurischia</taxon>
        <taxon>Theropoda</taxon>
        <taxon>Coelurosauria</taxon>
        <taxon>Aves</taxon>
        <taxon>Neognathae</taxon>
        <taxon>Neoaves</taxon>
        <taxon>Charadriiformes</taxon>
        <taxon>Scolopacidae</taxon>
        <taxon>Limosa</taxon>
    </lineage>
</organism>
<reference evidence="2" key="2">
    <citation type="submission" date="2017-12" db="EMBL/GenBank/DDBJ databases">
        <title>Genome sequence of the Bar-tailed Godwit (Limosa lapponica baueri).</title>
        <authorList>
            <person name="Lima N.C.B."/>
            <person name="Parody-Merino A.M."/>
            <person name="Battley P.F."/>
            <person name="Fidler A.E."/>
            <person name="Prosdocimi F."/>
        </authorList>
    </citation>
    <scope>NUCLEOTIDE SEQUENCE [LARGE SCALE GENOMIC DNA]</scope>
</reference>